<evidence type="ECO:0000313" key="3">
    <source>
        <dbReference type="Proteomes" id="UP000634136"/>
    </source>
</evidence>
<dbReference type="PANTHER" id="PTHR47723:SF19">
    <property type="entry name" value="POLYNUCLEOTIDYL TRANSFERASE, RIBONUCLEASE H-LIKE SUPERFAMILY PROTEIN"/>
    <property type="match status" value="1"/>
</dbReference>
<dbReference type="AlphaFoldDB" id="A0A834SZ65"/>
<evidence type="ECO:0000259" key="1">
    <source>
        <dbReference type="Pfam" id="PF13456"/>
    </source>
</evidence>
<dbReference type="PANTHER" id="PTHR47723">
    <property type="entry name" value="OS05G0353850 PROTEIN"/>
    <property type="match status" value="1"/>
</dbReference>
<evidence type="ECO:0000313" key="2">
    <source>
        <dbReference type="EMBL" id="KAF7811992.1"/>
    </source>
</evidence>
<dbReference type="SUPFAM" id="SSF53098">
    <property type="entry name" value="Ribonuclease H-like"/>
    <property type="match status" value="1"/>
</dbReference>
<dbReference type="InterPro" id="IPR053151">
    <property type="entry name" value="RNase_H-like"/>
</dbReference>
<dbReference type="GO" id="GO:0004523">
    <property type="term" value="F:RNA-DNA hybrid ribonuclease activity"/>
    <property type="evidence" value="ECO:0007669"/>
    <property type="project" value="InterPro"/>
</dbReference>
<reference evidence="2" key="1">
    <citation type="submission" date="2020-09" db="EMBL/GenBank/DDBJ databases">
        <title>Genome-Enabled Discovery of Anthraquinone Biosynthesis in Senna tora.</title>
        <authorList>
            <person name="Kang S.-H."/>
            <person name="Pandey R.P."/>
            <person name="Lee C.-M."/>
            <person name="Sim J.-S."/>
            <person name="Jeong J.-T."/>
            <person name="Choi B.-S."/>
            <person name="Jung M."/>
            <person name="Ginzburg D."/>
            <person name="Zhao K."/>
            <person name="Won S.Y."/>
            <person name="Oh T.-J."/>
            <person name="Yu Y."/>
            <person name="Kim N.-H."/>
            <person name="Lee O.R."/>
            <person name="Lee T.-H."/>
            <person name="Bashyal P."/>
            <person name="Kim T.-S."/>
            <person name="Lee W.-H."/>
            <person name="Kawkins C."/>
            <person name="Kim C.-K."/>
            <person name="Kim J.S."/>
            <person name="Ahn B.O."/>
            <person name="Rhee S.Y."/>
            <person name="Sohng J.K."/>
        </authorList>
    </citation>
    <scope>NUCLEOTIDE SEQUENCE</scope>
    <source>
        <tissue evidence="2">Leaf</tissue>
    </source>
</reference>
<gene>
    <name evidence="2" type="ORF">G2W53_032968</name>
</gene>
<sequence>MFDDDLLFFGEASISQAKCILKCLNLFCSFTGFTRSQDLGRYLGANIVHGRATNKKFSHIVKKVQDKLAGWKENCLSMAEEFFPSKGLRQGDPLSPYIIVICFTRSQDLGRYLGANIVHGRATNKKFSHIVKKVQDKLAGWKENCLSMAGRATLVQSVVSTMSYYHMQYTSIPKGIINEIERRERALLWGSTAEKKRLHQVIKLPFQEIWMGNGTRIKFWEDIWNHNDTSLDRLVLEDTIMPNQHGYVKDFINADSQWDVNLICNILPQEAIWKIVEIQPPNSDLWPNMPLWRPDTDGRFSIKSAYMALKNFPVMIICLYGTEYGKVKFHKEVNTYCGGLPMKVFPQDLERLGGVILVLYARVAITSENQILIWLGIVIKQPKSGDALLIERIDPFSSIFPSKSGSLGTLPEHPERLILDYANAWVKESQSTFGQKLIVKAWSKLKEGWVKVNSDGAVYKATSLSGCGGLIRNQNGDWIKGYKKKIGVSTPFGAEIWGIYYGLDLAWQLNYRKVTIESDSYMAIKCLNEEPTPDLSAHPIMEKVFELINRDWDTVFSYIPRNHNKCADMLAKDSLSCNRNIEILDLPPLSLRPLIQEDVVGLVPLSDLGG</sequence>
<keyword evidence="3" id="KW-1185">Reference proteome</keyword>
<dbReference type="InterPro" id="IPR012337">
    <property type="entry name" value="RNaseH-like_sf"/>
</dbReference>
<dbReference type="InterPro" id="IPR002156">
    <property type="entry name" value="RNaseH_domain"/>
</dbReference>
<dbReference type="Pfam" id="PF13456">
    <property type="entry name" value="RVT_3"/>
    <property type="match status" value="1"/>
</dbReference>
<dbReference type="Proteomes" id="UP000634136">
    <property type="component" value="Unassembled WGS sequence"/>
</dbReference>
<dbReference type="InterPro" id="IPR044730">
    <property type="entry name" value="RNase_H-like_dom_plant"/>
</dbReference>
<feature type="domain" description="RNase H type-1" evidence="1">
    <location>
        <begin position="453"/>
        <end position="573"/>
    </location>
</feature>
<dbReference type="OrthoDB" id="1434716at2759"/>
<dbReference type="Gene3D" id="3.30.420.10">
    <property type="entry name" value="Ribonuclease H-like superfamily/Ribonuclease H"/>
    <property type="match status" value="1"/>
</dbReference>
<accession>A0A834SZ65</accession>
<dbReference type="InterPro" id="IPR036397">
    <property type="entry name" value="RNaseH_sf"/>
</dbReference>
<dbReference type="EMBL" id="JAAIUW010000010">
    <property type="protein sequence ID" value="KAF7811992.1"/>
    <property type="molecule type" value="Genomic_DNA"/>
</dbReference>
<dbReference type="CDD" id="cd06222">
    <property type="entry name" value="RNase_H_like"/>
    <property type="match status" value="1"/>
</dbReference>
<proteinExistence type="predicted"/>
<comment type="caution">
    <text evidence="2">The sequence shown here is derived from an EMBL/GenBank/DDBJ whole genome shotgun (WGS) entry which is preliminary data.</text>
</comment>
<name>A0A834SZ65_9FABA</name>
<protein>
    <submittedName>
        <fullName evidence="2">Ribonuclease H</fullName>
    </submittedName>
</protein>
<dbReference type="GO" id="GO:0003676">
    <property type="term" value="F:nucleic acid binding"/>
    <property type="evidence" value="ECO:0007669"/>
    <property type="project" value="InterPro"/>
</dbReference>
<organism evidence="2 3">
    <name type="scientific">Senna tora</name>
    <dbReference type="NCBI Taxonomy" id="362788"/>
    <lineage>
        <taxon>Eukaryota</taxon>
        <taxon>Viridiplantae</taxon>
        <taxon>Streptophyta</taxon>
        <taxon>Embryophyta</taxon>
        <taxon>Tracheophyta</taxon>
        <taxon>Spermatophyta</taxon>
        <taxon>Magnoliopsida</taxon>
        <taxon>eudicotyledons</taxon>
        <taxon>Gunneridae</taxon>
        <taxon>Pentapetalae</taxon>
        <taxon>rosids</taxon>
        <taxon>fabids</taxon>
        <taxon>Fabales</taxon>
        <taxon>Fabaceae</taxon>
        <taxon>Caesalpinioideae</taxon>
        <taxon>Cassia clade</taxon>
        <taxon>Senna</taxon>
    </lineage>
</organism>